<dbReference type="SUPFAM" id="SSF53474">
    <property type="entry name" value="alpha/beta-Hydrolases"/>
    <property type="match status" value="1"/>
</dbReference>
<dbReference type="InterPro" id="IPR056681">
    <property type="entry name" value="DUF7779"/>
</dbReference>
<evidence type="ECO:0000259" key="1">
    <source>
        <dbReference type="Pfam" id="PF25000"/>
    </source>
</evidence>
<dbReference type="InterPro" id="IPR027417">
    <property type="entry name" value="P-loop_NTPase"/>
</dbReference>
<keyword evidence="3" id="KW-1185">Reference proteome</keyword>
<comment type="caution">
    <text evidence="2">The sequence shown here is derived from an EMBL/GenBank/DDBJ whole genome shotgun (WGS) entry which is preliminary data.</text>
</comment>
<protein>
    <recommendedName>
        <fullName evidence="1">DUF7779 domain-containing protein</fullName>
    </recommendedName>
</protein>
<dbReference type="GeneID" id="67004456"/>
<dbReference type="Gene3D" id="3.40.50.300">
    <property type="entry name" value="P-loop containing nucleotide triphosphate hydrolases"/>
    <property type="match status" value="1"/>
</dbReference>
<dbReference type="Pfam" id="PF25000">
    <property type="entry name" value="DUF7779"/>
    <property type="match status" value="1"/>
</dbReference>
<dbReference type="Proteomes" id="UP001043456">
    <property type="component" value="Unassembled WGS sequence"/>
</dbReference>
<proteinExistence type="predicted"/>
<sequence length="1053" mass="119991">MTKDTDYGIIILHDPSTTDEKNRVHKTVFDLVAIHGLNGDPINTWTHSETEVMWLRDLLPAAIPDIRIMTFGYNARFKNFTAQQDLRSISSKLLAELVDLRTTEDEQEQVQQAVYGILFLGTPHNGSSLAAMGKVLANIVSAFSPIRTPRALIGTLQKDSEVLLEITEDFLKRRRKVQLVSFYELEFTSIGPFLRRLIVDQRSAILNVPHEIAVPQFADHRNIARFRSSQDRSFRPVVSRLKDFAQTLRSGYPGEMRPFMDQNNESSIPFDLRTQPCSFFRGRDDVFGMLNTYFHEDQKKAQGRRTFAICGLGGAGKTQTALHYAVQNLSKYPSGIAFINATSVISLSADFDRLHELLRLGDSKDKIGAVKGWLSRPENNKWLLVFDNADDLDNVPLHKFYPAVNWGHIIITSRDQAVIGSIAENGHVLSPLTENDAVQLLLEKSGIQNPTEGDVEDARTVTVLLGSLPLALVQAGAFVRSRHRSLREYCRLYTTRRDYLLGFASRLGDSEKAVLTTWEINFKQVERESSGAASLLLLFSFLEPSSIPEMLLHRGSSPQRRWGEDGEMTEVDAEMEGVERQLIQVIQGDFEFDTAVEKLLSFSLISCNKESEGLRSFSIHPLVQYCAVKRLSSSDVRKWRWQALLLVCHAFPRNRFLEQQNGEFGRKLLPHLSRTLSEYDAMSLEYGDHASFRHELASTLLAASRFSDAKWKVEAIDRTKKLLEGDNDRFLSAWLAFRESSVMRMSGKLKESESALHRFLHDAAAPQERELELSRRYNAQRGELIISFAENLIRQQKLVEAKAELTEWQPLDDVPSSLEKITSRARDITLGKILRLQGLFHEALTLLDGILQSCLLDEYFEGTGWYRVLLSEVADLRCELGQPLEAEKLLLHELTPMREKGTQDIATGRRLRMSLAETYLERNMFVQAEELLLELQRAFSSTNEPDYNAQFYVFRLWISLARNSHKQFEWEQAISRWRNALSALRRLGQDKSFNAGLVRCSVAHALLMTGRETDGAHLLQEARSDMESEARIYWIPIFNSHWHDYITKATQGL</sequence>
<organism evidence="2 3">
    <name type="scientific">Aspergillus pseudoviridinutans</name>
    <dbReference type="NCBI Taxonomy" id="1517512"/>
    <lineage>
        <taxon>Eukaryota</taxon>
        <taxon>Fungi</taxon>
        <taxon>Dikarya</taxon>
        <taxon>Ascomycota</taxon>
        <taxon>Pezizomycotina</taxon>
        <taxon>Eurotiomycetes</taxon>
        <taxon>Eurotiomycetidae</taxon>
        <taxon>Eurotiales</taxon>
        <taxon>Aspergillaceae</taxon>
        <taxon>Aspergillus</taxon>
        <taxon>Aspergillus subgen. Fumigati</taxon>
    </lineage>
</organism>
<dbReference type="PANTHER" id="PTHR35205">
    <property type="entry name" value="NB-ARC AND TPR DOMAIN PROTEIN"/>
    <property type="match status" value="1"/>
</dbReference>
<evidence type="ECO:0000313" key="2">
    <source>
        <dbReference type="EMBL" id="GIJ86946.1"/>
    </source>
</evidence>
<dbReference type="InterPro" id="IPR011990">
    <property type="entry name" value="TPR-like_helical_dom_sf"/>
</dbReference>
<dbReference type="SUPFAM" id="SSF52540">
    <property type="entry name" value="P-loop containing nucleoside triphosphate hydrolases"/>
    <property type="match status" value="1"/>
</dbReference>
<feature type="domain" description="DUF7779" evidence="1">
    <location>
        <begin position="525"/>
        <end position="634"/>
    </location>
</feature>
<dbReference type="PANTHER" id="PTHR35205:SF1">
    <property type="entry name" value="ZU5 DOMAIN-CONTAINING PROTEIN"/>
    <property type="match status" value="1"/>
</dbReference>
<accession>A0A9P3BFT5</accession>
<name>A0A9P3BFT5_9EURO</name>
<dbReference type="OrthoDB" id="427518at2759"/>
<reference evidence="2 3" key="1">
    <citation type="submission" date="2018-10" db="EMBL/GenBank/DDBJ databases">
        <title>Pan-genome distribution and transcriptional activeness of fungal secondary metabolism genes in Aspergillus section Fumigati.</title>
        <authorList>
            <person name="Takahashi H."/>
            <person name="Umemura M."/>
            <person name="Ninomiya A."/>
            <person name="Kusuya Y."/>
            <person name="Urayama S."/>
            <person name="Shimizu M."/>
            <person name="Watanabe A."/>
            <person name="Kamei K."/>
            <person name="Yaguchi T."/>
            <person name="Hagiwara D."/>
        </authorList>
    </citation>
    <scope>NUCLEOTIDE SEQUENCE [LARGE SCALE GENOMIC DNA]</scope>
    <source>
        <strain evidence="2 3">IFM 55266</strain>
    </source>
</reference>
<dbReference type="InterPro" id="IPR029058">
    <property type="entry name" value="AB_hydrolase_fold"/>
</dbReference>
<dbReference type="EMBL" id="BHVY01000004">
    <property type="protein sequence ID" value="GIJ86946.1"/>
    <property type="molecule type" value="Genomic_DNA"/>
</dbReference>
<dbReference type="Gene3D" id="1.25.40.10">
    <property type="entry name" value="Tetratricopeptide repeat domain"/>
    <property type="match status" value="1"/>
</dbReference>
<dbReference type="AlphaFoldDB" id="A0A9P3BFT5"/>
<gene>
    <name evidence="2" type="ORF">Asppvi_005845</name>
</gene>
<dbReference type="RefSeq" id="XP_043157692.1">
    <property type="nucleotide sequence ID" value="XM_043301757.1"/>
</dbReference>
<dbReference type="SUPFAM" id="SSF48452">
    <property type="entry name" value="TPR-like"/>
    <property type="match status" value="1"/>
</dbReference>
<evidence type="ECO:0000313" key="3">
    <source>
        <dbReference type="Proteomes" id="UP001043456"/>
    </source>
</evidence>